<dbReference type="EMBL" id="VBAM01000309">
    <property type="protein sequence ID" value="TMJ10195.1"/>
    <property type="molecule type" value="Genomic_DNA"/>
</dbReference>
<dbReference type="Gene3D" id="3.90.1700.10">
    <property type="entry name" value="v583 domain like"/>
    <property type="match status" value="1"/>
</dbReference>
<sequence length="414" mass="43406">MMEIGDANAQAIQRVLGAAPVLVGVGRARDAIPGMAEDLLLHAGPPITWGRMSGPVRGAVIGALLYERRARTDAEAVALVESGRVRFDPCHHHAAVGPMAGIVSPSMPVYVVENRAGGNRAYSTLNEGYGKVLRYGAYSPDVLERLRWIEDTLAPAIGRALELAGGVDMKALIAQALQMGDEGHNRNRAGSALLGRLLAPHLVRTGLPTEHQSQVFRYLADNDLVALNPVMAACKATMDAAHGIPASTLVTTMARNGTEFGIRVSGLGDRWFTAPAETPRGLYFPGFTAADANPDVGDSAITETAGIGAFAMAAAPAIVTFVSGTARDALASTLEMYEITLAENPAFGIPALDFRGSPTGVDIRKVVRTGILPRINTGIAHRQPGVGQIGAGLVRPPRACFEQAVAAMAEALAR</sequence>
<dbReference type="InterPro" id="IPR009499">
    <property type="entry name" value="AllG-like"/>
</dbReference>
<proteinExistence type="predicted"/>
<organism evidence="1 2">
    <name type="scientific">Candidatus Segetimicrobium genomatis</name>
    <dbReference type="NCBI Taxonomy" id="2569760"/>
    <lineage>
        <taxon>Bacteria</taxon>
        <taxon>Bacillati</taxon>
        <taxon>Candidatus Sysuimicrobiota</taxon>
        <taxon>Candidatus Sysuimicrobiia</taxon>
        <taxon>Candidatus Sysuimicrobiales</taxon>
        <taxon>Candidatus Segetimicrobiaceae</taxon>
        <taxon>Candidatus Segetimicrobium</taxon>
    </lineage>
</organism>
<accession>A0A537LQA4</accession>
<protein>
    <submittedName>
        <fullName evidence="1">DUF1116 domain-containing protein</fullName>
    </submittedName>
</protein>
<reference evidence="1 2" key="1">
    <citation type="journal article" date="2019" name="Nat. Microbiol.">
        <title>Mediterranean grassland soil C-N compound turnover is dependent on rainfall and depth, and is mediated by genomically divergent microorganisms.</title>
        <authorList>
            <person name="Diamond S."/>
            <person name="Andeer P.F."/>
            <person name="Li Z."/>
            <person name="Crits-Christoph A."/>
            <person name="Burstein D."/>
            <person name="Anantharaman K."/>
            <person name="Lane K.R."/>
            <person name="Thomas B.C."/>
            <person name="Pan C."/>
            <person name="Northen T.R."/>
            <person name="Banfield J.F."/>
        </authorList>
    </citation>
    <scope>NUCLEOTIDE SEQUENCE [LARGE SCALE GENOMIC DNA]</scope>
    <source>
        <strain evidence="1">NP_5</strain>
    </source>
</reference>
<name>A0A537LQA4_9BACT</name>
<evidence type="ECO:0000313" key="1">
    <source>
        <dbReference type="EMBL" id="TMJ10195.1"/>
    </source>
</evidence>
<dbReference type="Gene3D" id="3.90.1710.10">
    <property type="entry name" value="Enterococcus faecalis V583 domain"/>
    <property type="match status" value="1"/>
</dbReference>
<dbReference type="InterPro" id="IPR024033">
    <property type="entry name" value="OXTCase_su_AllG_h-dom"/>
</dbReference>
<dbReference type="Pfam" id="PF06545">
    <property type="entry name" value="AllG"/>
    <property type="match status" value="1"/>
</dbReference>
<gene>
    <name evidence="1" type="ORF">E6H02_08250</name>
</gene>
<evidence type="ECO:0000313" key="2">
    <source>
        <dbReference type="Proteomes" id="UP000320393"/>
    </source>
</evidence>
<dbReference type="Gene3D" id="1.10.10.660">
    <property type="entry name" value="conserved protein of unknown function from Enterococcus faecalis V583"/>
    <property type="match status" value="1"/>
</dbReference>
<comment type="caution">
    <text evidence="1">The sequence shown here is derived from an EMBL/GenBank/DDBJ whole genome shotgun (WGS) entry which is preliminary data.</text>
</comment>
<dbReference type="AlphaFoldDB" id="A0A537LQA4"/>
<dbReference type="Proteomes" id="UP000320393">
    <property type="component" value="Unassembled WGS sequence"/>
</dbReference>